<comment type="subcellular location">
    <subcellularLocation>
        <location evidence="1">Cell membrane</location>
    </subcellularLocation>
    <subcellularLocation>
        <location evidence="2">Secreted</location>
        <location evidence="2">Cell wall</location>
        <location evidence="2">S-layer</location>
    </subcellularLocation>
</comment>
<evidence type="ECO:0000313" key="15">
    <source>
        <dbReference type="EMBL" id="TYL38205.1"/>
    </source>
</evidence>
<dbReference type="InterPro" id="IPR026452">
    <property type="entry name" value="Surf_glycop_sig_pep"/>
</dbReference>
<evidence type="ECO:0000256" key="6">
    <source>
        <dbReference type="ARBA" id="ARBA00022525"/>
    </source>
</evidence>
<keyword evidence="12" id="KW-0325">Glycoprotein</keyword>
<dbReference type="NCBIfam" id="TIGR04126">
    <property type="entry name" value="PGF_CTERM"/>
    <property type="match status" value="1"/>
</dbReference>
<feature type="compositionally biased region" description="Acidic residues" evidence="13">
    <location>
        <begin position="850"/>
        <end position="901"/>
    </location>
</feature>
<proteinExistence type="inferred from homology"/>
<name>A0A8J8Q6L2_9EURY</name>
<keyword evidence="10" id="KW-1133">Transmembrane helix</keyword>
<keyword evidence="16" id="KW-1185">Reference proteome</keyword>
<feature type="compositionally biased region" description="Acidic residues" evidence="13">
    <location>
        <begin position="166"/>
        <end position="197"/>
    </location>
</feature>
<dbReference type="NCBIfam" id="TIGR04207">
    <property type="entry name" value="halo_sig_pep"/>
    <property type="match status" value="1"/>
</dbReference>
<dbReference type="EMBL" id="PHNJ01000006">
    <property type="protein sequence ID" value="TYL38205.1"/>
    <property type="molecule type" value="Genomic_DNA"/>
</dbReference>
<feature type="region of interest" description="Disordered" evidence="13">
    <location>
        <begin position="691"/>
        <end position="721"/>
    </location>
</feature>
<gene>
    <name evidence="15" type="ORF">CV102_13480</name>
</gene>
<dbReference type="NCBIfam" id="NF045517">
    <property type="entry name" value="halo_surf_dom"/>
    <property type="match status" value="1"/>
</dbReference>
<keyword evidence="6" id="KW-0964">Secreted</keyword>
<evidence type="ECO:0000256" key="8">
    <source>
        <dbReference type="ARBA" id="ARBA00022692"/>
    </source>
</evidence>
<dbReference type="OrthoDB" id="205643at2157"/>
<keyword evidence="9" id="KW-0732">Signal</keyword>
<feature type="domain" description="PGF-CTERM archaeal protein-sorting signal" evidence="14">
    <location>
        <begin position="902"/>
        <end position="924"/>
    </location>
</feature>
<evidence type="ECO:0000313" key="16">
    <source>
        <dbReference type="Proteomes" id="UP000766904"/>
    </source>
</evidence>
<evidence type="ECO:0000259" key="14">
    <source>
        <dbReference type="Pfam" id="PF18204"/>
    </source>
</evidence>
<evidence type="ECO:0000256" key="12">
    <source>
        <dbReference type="ARBA" id="ARBA00023180"/>
    </source>
</evidence>
<dbReference type="InterPro" id="IPR026371">
    <property type="entry name" value="PGF_CTERM"/>
</dbReference>
<keyword evidence="4" id="KW-1003">Cell membrane</keyword>
<keyword evidence="7" id="KW-0701">S-layer</keyword>
<dbReference type="GO" id="GO:0005886">
    <property type="term" value="C:plasma membrane"/>
    <property type="evidence" value="ECO:0007669"/>
    <property type="project" value="UniProtKB-SubCell"/>
</dbReference>
<evidence type="ECO:0000256" key="9">
    <source>
        <dbReference type="ARBA" id="ARBA00022729"/>
    </source>
</evidence>
<evidence type="ECO:0000256" key="5">
    <source>
        <dbReference type="ARBA" id="ARBA00022512"/>
    </source>
</evidence>
<keyword evidence="11" id="KW-0472">Membrane</keyword>
<evidence type="ECO:0000256" key="7">
    <source>
        <dbReference type="ARBA" id="ARBA00022601"/>
    </source>
</evidence>
<comment type="caution">
    <text evidence="15">The sequence shown here is derived from an EMBL/GenBank/DDBJ whole genome shotgun (WGS) entry which is preliminary data.</text>
</comment>
<dbReference type="Pfam" id="PF18204">
    <property type="entry name" value="PGF-CTERM"/>
    <property type="match status" value="1"/>
</dbReference>
<evidence type="ECO:0000256" key="13">
    <source>
        <dbReference type="SAM" id="MobiDB-lite"/>
    </source>
</evidence>
<dbReference type="AlphaFoldDB" id="A0A8J8Q6L2"/>
<evidence type="ECO:0000256" key="4">
    <source>
        <dbReference type="ARBA" id="ARBA00022475"/>
    </source>
</evidence>
<feature type="region of interest" description="Disordered" evidence="13">
    <location>
        <begin position="849"/>
        <end position="904"/>
    </location>
</feature>
<evidence type="ECO:0000256" key="11">
    <source>
        <dbReference type="ARBA" id="ARBA00023136"/>
    </source>
</evidence>
<evidence type="ECO:0000256" key="1">
    <source>
        <dbReference type="ARBA" id="ARBA00004236"/>
    </source>
</evidence>
<evidence type="ECO:0000256" key="10">
    <source>
        <dbReference type="ARBA" id="ARBA00022989"/>
    </source>
</evidence>
<keyword evidence="8" id="KW-0812">Transmembrane</keyword>
<evidence type="ECO:0000256" key="3">
    <source>
        <dbReference type="ARBA" id="ARBA00009327"/>
    </source>
</evidence>
<reference evidence="15" key="1">
    <citation type="submission" date="2017-11" db="EMBL/GenBank/DDBJ databases">
        <authorList>
            <person name="Kajale S.C."/>
            <person name="Sharma A."/>
        </authorList>
    </citation>
    <scope>NUCLEOTIDE SEQUENCE</scope>
    <source>
        <strain evidence="15">LS1_42</strain>
    </source>
</reference>
<dbReference type="Proteomes" id="UP000766904">
    <property type="component" value="Unassembled WGS sequence"/>
</dbReference>
<feature type="region of interest" description="Disordered" evidence="13">
    <location>
        <begin position="163"/>
        <end position="197"/>
    </location>
</feature>
<dbReference type="GO" id="GO:0030115">
    <property type="term" value="C:S-layer"/>
    <property type="evidence" value="ECO:0007669"/>
    <property type="project" value="UniProtKB-SubCell"/>
</dbReference>
<dbReference type="Gene3D" id="2.60.40.1120">
    <property type="entry name" value="Carboxypeptidase-like, regulatory domain"/>
    <property type="match status" value="1"/>
</dbReference>
<organism evidence="15 16">
    <name type="scientific">Natronococcus pandeyae</name>
    <dbReference type="NCBI Taxonomy" id="2055836"/>
    <lineage>
        <taxon>Archaea</taxon>
        <taxon>Methanobacteriati</taxon>
        <taxon>Methanobacteriota</taxon>
        <taxon>Stenosarchaea group</taxon>
        <taxon>Halobacteria</taxon>
        <taxon>Halobacteriales</taxon>
        <taxon>Natrialbaceae</taxon>
        <taxon>Natronococcus</taxon>
    </lineage>
</organism>
<comment type="similarity">
    <text evidence="3">Belongs to the halobacterial S-layer protein family.</text>
</comment>
<evidence type="ECO:0000256" key="2">
    <source>
        <dbReference type="ARBA" id="ARBA00004237"/>
    </source>
</evidence>
<protein>
    <submittedName>
        <fullName evidence="15">PGF-CTERM sorting domain-containing protein</fullName>
    </submittedName>
</protein>
<accession>A0A8J8Q6L2</accession>
<sequence length="926" mass="99320">MTENNSYREKGRAVFLAALMVLSVVAMAGFAAPVAAQAVDSSDRTSVSDETPSAGDSVDVEVQVEIGEVPEEGNFGFDEEFDPAFADVSLGPVEINGEFYGDTTTVSDEDFASWNIESEDLEDGDVVTAEYTVDVPEDAAGETYEISGEAVFGDESVETGTTEINVQEEDDENGEDENGEDENGEDENGDDDESDESAVDADVVFDSPDDVEDVWVGQQMAVGDLEDANGAEIREGFPSDDADNVETSAIDNGYATFDTSELEDDEPYHLVVHGDDTYDDKYGFWAYETNFEVEMSSVVSQVSSTDFSFDSDRDDGYDVVVSSDDLDEDELDEIFGADDSVDTSVDSDDGVVTLEGVGNADNLDADFSDAEVGEYNITFDVADTVDSDEATVEVTDEELDYEFVDVSEPAQGELGQITIGVSESDTAAVVLGDDDDGYVSTIELENIDDEEVTLLFNTHAAADEPWIVHEDSDAEIADQDVDTELGSDEAFPAYNWDLSVGDSVSDNEIDNEYDRDRLVVQDRTTPGDVSLETAPAADEVSDFDSYDDATVTATDSVADEDALIVTVDDFGAEGIIAGLHGDADLDDEGIVLSITEQESGPIGEPTTWSTDADDEHLDAELVNTAQDDYDGDLVFVVHNADELEVGDDYDVEFEITDDNRYVDDEDDEFSEELELSIVDRVVEWDAIESLPAEEDATANGTTTVAPGTELEANADSPNDEGGFVAFTDAVVTAGDDGAHVFSAEFDLAGEQDGVLFDLTVEDHESDAEDTLEDVELVGAEEPEPETYDLDVTVENEDGEALDADVTVDGESDWGALENGTYTVTADHDDYKSASEDVTIDGDDKSVTLTLEEEEDKNGEDKNGDDENGDDKNGDDENGDDDANGDDANGDDGDDEGEDDDSTPGFGVAVAVVALLAAAMLALRRDN</sequence>
<keyword evidence="5" id="KW-0134">Cell wall</keyword>